<feature type="signal peptide" evidence="1">
    <location>
        <begin position="1"/>
        <end position="21"/>
    </location>
</feature>
<name>A0ABW3JJJ9_9FLAO</name>
<gene>
    <name evidence="2" type="ORF">ACFQ1R_11160</name>
</gene>
<feature type="chain" id="PRO_5046322219" description="DKNYY family protein" evidence="1">
    <location>
        <begin position="22"/>
        <end position="678"/>
    </location>
</feature>
<accession>A0ABW3JJJ9</accession>
<comment type="caution">
    <text evidence="2">The sequence shown here is derived from an EMBL/GenBank/DDBJ whole genome shotgun (WGS) entry which is preliminary data.</text>
</comment>
<dbReference type="EMBL" id="JBHTJI010000001">
    <property type="protein sequence ID" value="MFD0990658.1"/>
    <property type="molecule type" value="Genomic_DNA"/>
</dbReference>
<evidence type="ECO:0000313" key="3">
    <source>
        <dbReference type="Proteomes" id="UP001597061"/>
    </source>
</evidence>
<proteinExistence type="predicted"/>
<organism evidence="2 3">
    <name type="scientific">Mariniflexile jejuense</name>
    <dbReference type="NCBI Taxonomy" id="1173582"/>
    <lineage>
        <taxon>Bacteria</taxon>
        <taxon>Pseudomonadati</taxon>
        <taxon>Bacteroidota</taxon>
        <taxon>Flavobacteriia</taxon>
        <taxon>Flavobacteriales</taxon>
        <taxon>Flavobacteriaceae</taxon>
        <taxon>Mariniflexile</taxon>
    </lineage>
</organism>
<protein>
    <recommendedName>
        <fullName evidence="4">DKNYY family protein</fullName>
    </recommendedName>
</protein>
<reference evidence="3" key="1">
    <citation type="journal article" date="2019" name="Int. J. Syst. Evol. Microbiol.">
        <title>The Global Catalogue of Microorganisms (GCM) 10K type strain sequencing project: providing services to taxonomists for standard genome sequencing and annotation.</title>
        <authorList>
            <consortium name="The Broad Institute Genomics Platform"/>
            <consortium name="The Broad Institute Genome Sequencing Center for Infectious Disease"/>
            <person name="Wu L."/>
            <person name="Ma J."/>
        </authorList>
    </citation>
    <scope>NUCLEOTIDE SEQUENCE [LARGE SCALE GENOMIC DNA]</scope>
    <source>
        <strain evidence="3">CCUG 62414</strain>
    </source>
</reference>
<evidence type="ECO:0000313" key="2">
    <source>
        <dbReference type="EMBL" id="MFD0990658.1"/>
    </source>
</evidence>
<evidence type="ECO:0000256" key="1">
    <source>
        <dbReference type="SAM" id="SignalP"/>
    </source>
</evidence>
<dbReference type="RefSeq" id="WP_379926251.1">
    <property type="nucleotide sequence ID" value="NZ_JBHTJI010000001.1"/>
</dbReference>
<dbReference type="Proteomes" id="UP001597061">
    <property type="component" value="Unassembled WGS sequence"/>
</dbReference>
<keyword evidence="3" id="KW-1185">Reference proteome</keyword>
<keyword evidence="1" id="KW-0732">Signal</keyword>
<evidence type="ECO:0008006" key="4">
    <source>
        <dbReference type="Google" id="ProtNLM"/>
    </source>
</evidence>
<sequence>MKKNLLLFLCFAFAEAYTAKAQVYIDKVNAPVNPIGPYYNELAAKNIKGSVYIVDYSTYPRNGKRNYTTSSYSLQDAIKNKWEYYETQNGLLTVTKTAFYDKATTYKYDTNKCIIYEENDFWIHNYSYDTKKRLIETTSYNKAKKATDKTQYSYYANNDLLVVTGNIKNADGISGTTITQFKNGLLISSAWNDEMPIRREYVFDTKGNWINEKVINPRYMTTNTARNIVYYEDIDLIIKNKKLDWEKQYFLDGSDVVLPYAMIRNEPVKKQLIGTRTIDNGVLFFIDKESRYYYGTGAFLSNHDKGIKGTAFEIASGYESLLEYNNGSISLYDNGLLIKNFKHHYYGESYYLTDSTAQRHFIVQDYKSSNGFYPAKTYVNNPVVYGHNPEKGLIKLFINGEEVKDYSDVKWKYSENGDHIAVKNNNPLYVLTGTATNTVYKLYIGKQYNGEKILDNNPLSKKETAIAYSPALPVVAKKLGDTSFEFYQNNNLITNPRYFIITADNENMLLGYGFDDFVFYNYKSIPTGTMVNTTKVAKENEVVLLYKNGILNYIYNNGTIISNNDMSVLNAGESFYLIYLKKLNKTIKISRTTLSKDVKFQSATTYSNNDWIDIAHGKAVIFSNGKVLDSNSYKIHVDAGRNAHIYINNKPVWYVKNYGGIYQAIDSLLPHTGQPFTK</sequence>